<dbReference type="EMBL" id="JAXCLW010000002">
    <property type="protein sequence ID" value="MDY0882549.1"/>
    <property type="molecule type" value="Genomic_DNA"/>
</dbReference>
<proteinExistence type="predicted"/>
<sequence>MLRTDIDIRIATTEDAAAISRTILNALHETNARDYAPPVIERIAASFGPHHIARELAGRHFLVATLRDDVVGTVSLEKNVLRCFFVDPVYHRQGVGTALLEEIEGLAAANGYFSLAVAASVTAEHFYRRRGFTALRNVMQGSVRVILMTKELD</sequence>
<dbReference type="PANTHER" id="PTHR43451:SF1">
    <property type="entry name" value="ACETYLTRANSFERASE"/>
    <property type="match status" value="1"/>
</dbReference>
<evidence type="ECO:0000313" key="3">
    <source>
        <dbReference type="Proteomes" id="UP001279642"/>
    </source>
</evidence>
<dbReference type="SUPFAM" id="SSF55729">
    <property type="entry name" value="Acyl-CoA N-acyltransferases (Nat)"/>
    <property type="match status" value="1"/>
</dbReference>
<dbReference type="PANTHER" id="PTHR43451">
    <property type="entry name" value="ACETYLTRANSFERASE (GNAT) FAMILY PROTEIN"/>
    <property type="match status" value="1"/>
</dbReference>
<dbReference type="Proteomes" id="UP001279642">
    <property type="component" value="Unassembled WGS sequence"/>
</dbReference>
<reference evidence="2 3" key="1">
    <citation type="journal article" date="2016" name="Antonie Van Leeuwenhoek">
        <title>Dongia soli sp. nov., isolated from soil from Dokdo, Korea.</title>
        <authorList>
            <person name="Kim D.U."/>
            <person name="Lee H."/>
            <person name="Kim H."/>
            <person name="Kim S.G."/>
            <person name="Ka J.O."/>
        </authorList>
    </citation>
    <scope>NUCLEOTIDE SEQUENCE [LARGE SCALE GENOMIC DNA]</scope>
    <source>
        <strain evidence="2 3">D78</strain>
    </source>
</reference>
<dbReference type="InterPro" id="IPR016181">
    <property type="entry name" value="Acyl_CoA_acyltransferase"/>
</dbReference>
<dbReference type="PROSITE" id="PS51186">
    <property type="entry name" value="GNAT"/>
    <property type="match status" value="1"/>
</dbReference>
<dbReference type="InterPro" id="IPR000182">
    <property type="entry name" value="GNAT_dom"/>
</dbReference>
<evidence type="ECO:0000313" key="2">
    <source>
        <dbReference type="EMBL" id="MDY0882549.1"/>
    </source>
</evidence>
<comment type="caution">
    <text evidence="2">The sequence shown here is derived from an EMBL/GenBank/DDBJ whole genome shotgun (WGS) entry which is preliminary data.</text>
</comment>
<dbReference type="CDD" id="cd04301">
    <property type="entry name" value="NAT_SF"/>
    <property type="match status" value="1"/>
</dbReference>
<evidence type="ECO:0000259" key="1">
    <source>
        <dbReference type="PROSITE" id="PS51186"/>
    </source>
</evidence>
<dbReference type="InterPro" id="IPR052564">
    <property type="entry name" value="N-acetyltrans/Recomb-assoc"/>
</dbReference>
<dbReference type="RefSeq" id="WP_320507622.1">
    <property type="nucleotide sequence ID" value="NZ_JAXCLW010000002.1"/>
</dbReference>
<gene>
    <name evidence="2" type="ORF">SMD27_06820</name>
</gene>
<organism evidence="2 3">
    <name type="scientific">Dongia soli</name>
    <dbReference type="NCBI Taxonomy" id="600628"/>
    <lineage>
        <taxon>Bacteria</taxon>
        <taxon>Pseudomonadati</taxon>
        <taxon>Pseudomonadota</taxon>
        <taxon>Alphaproteobacteria</taxon>
        <taxon>Rhodospirillales</taxon>
        <taxon>Dongiaceae</taxon>
        <taxon>Dongia</taxon>
    </lineage>
</organism>
<name>A0ABU5E9T8_9PROT</name>
<dbReference type="Gene3D" id="3.40.630.30">
    <property type="match status" value="1"/>
</dbReference>
<protein>
    <submittedName>
        <fullName evidence="2">GNAT family N-acetyltransferase</fullName>
    </submittedName>
</protein>
<dbReference type="Pfam" id="PF13673">
    <property type="entry name" value="Acetyltransf_10"/>
    <property type="match status" value="1"/>
</dbReference>
<keyword evidence="3" id="KW-1185">Reference proteome</keyword>
<feature type="domain" description="N-acetyltransferase" evidence="1">
    <location>
        <begin position="6"/>
        <end position="153"/>
    </location>
</feature>
<accession>A0ABU5E9T8</accession>